<gene>
    <name evidence="1" type="ORF">KPL71_016326</name>
</gene>
<dbReference type="EMBL" id="CM039174">
    <property type="protein sequence ID" value="KAH9757252.1"/>
    <property type="molecule type" value="Genomic_DNA"/>
</dbReference>
<organism evidence="1 2">
    <name type="scientific">Citrus sinensis</name>
    <name type="common">Sweet orange</name>
    <name type="synonym">Citrus aurantium var. sinensis</name>
    <dbReference type="NCBI Taxonomy" id="2711"/>
    <lineage>
        <taxon>Eukaryota</taxon>
        <taxon>Viridiplantae</taxon>
        <taxon>Streptophyta</taxon>
        <taxon>Embryophyta</taxon>
        <taxon>Tracheophyta</taxon>
        <taxon>Spermatophyta</taxon>
        <taxon>Magnoliopsida</taxon>
        <taxon>eudicotyledons</taxon>
        <taxon>Gunneridae</taxon>
        <taxon>Pentapetalae</taxon>
        <taxon>rosids</taxon>
        <taxon>malvids</taxon>
        <taxon>Sapindales</taxon>
        <taxon>Rutaceae</taxon>
        <taxon>Aurantioideae</taxon>
        <taxon>Citrus</taxon>
    </lineage>
</organism>
<dbReference type="Proteomes" id="UP000829398">
    <property type="component" value="Chromosome 5"/>
</dbReference>
<protein>
    <submittedName>
        <fullName evidence="1">Uncharacterized protein</fullName>
    </submittedName>
</protein>
<reference evidence="2" key="1">
    <citation type="journal article" date="2023" name="Hortic. Res.">
        <title>A chromosome-level phased genome enabling allele-level studies in sweet orange: a case study on citrus Huanglongbing tolerance.</title>
        <authorList>
            <person name="Wu B."/>
            <person name="Yu Q."/>
            <person name="Deng Z."/>
            <person name="Duan Y."/>
            <person name="Luo F."/>
            <person name="Gmitter F. Jr."/>
        </authorList>
    </citation>
    <scope>NUCLEOTIDE SEQUENCE [LARGE SCALE GENOMIC DNA]</scope>
    <source>
        <strain evidence="2">cv. Valencia</strain>
    </source>
</reference>
<proteinExistence type="predicted"/>
<keyword evidence="2" id="KW-1185">Reference proteome</keyword>
<evidence type="ECO:0000313" key="2">
    <source>
        <dbReference type="Proteomes" id="UP000829398"/>
    </source>
</evidence>
<evidence type="ECO:0000313" key="1">
    <source>
        <dbReference type="EMBL" id="KAH9757252.1"/>
    </source>
</evidence>
<accession>A0ACB8KS27</accession>
<comment type="caution">
    <text evidence="1">The sequence shown here is derived from an EMBL/GenBank/DDBJ whole genome shotgun (WGS) entry which is preliminary data.</text>
</comment>
<name>A0ACB8KS27_CITSI</name>
<sequence>MSTAVTTAADVIATPRAMARQFEGEMGSLELFNDSIALAENEAKNDKGGGECGVPAMLAVFATSRLLYPSQAFDLIPCTMCQINVILSTVSLFGYQNQYMEMERFELSNGKEGYIAMWRKPVNNTCYASHGAGVQPPICDSDDDPENVWCEPFDTYTRTYDQLHATGLFSVEWKRLRSLFKLEGFDLWKTSGTTLKLDWDKSQWRPSSMVFESFGNGGSHADK</sequence>